<evidence type="ECO:0000259" key="3">
    <source>
        <dbReference type="Pfam" id="PF01551"/>
    </source>
</evidence>
<dbReference type="InterPro" id="IPR016047">
    <property type="entry name" value="M23ase_b-sheet_dom"/>
</dbReference>
<dbReference type="InterPro" id="IPR050570">
    <property type="entry name" value="Cell_wall_metabolism_enzyme"/>
</dbReference>
<dbReference type="InterPro" id="IPR011055">
    <property type="entry name" value="Dup_hybrid_motif"/>
</dbReference>
<sequence length="176" mass="17202">MRAPASFTALLVVSLLAGAGGGVGPGVGPGAGAGPRAGAAPTDAWVWPIGPPHTISAAYDAPATPYAAGHRGLDFAARPGDPVLAPADGVVSFVGVVVDRPVLAIAHPGDRVSSFEPVEASVAVGDPVLAGQRIGTVATGGHCQGCLHLGLRLHGEYVSPLLLLGGIPGAVLLPLA</sequence>
<dbReference type="SUPFAM" id="SSF51261">
    <property type="entry name" value="Duplicated hybrid motif"/>
    <property type="match status" value="1"/>
</dbReference>
<dbReference type="Pfam" id="PF01551">
    <property type="entry name" value="Peptidase_M23"/>
    <property type="match status" value="1"/>
</dbReference>
<dbReference type="EMBL" id="QZVS01000097">
    <property type="protein sequence ID" value="RJT84657.1"/>
    <property type="molecule type" value="Genomic_DNA"/>
</dbReference>
<protein>
    <submittedName>
        <fullName evidence="4">M23 family metallopeptidase</fullName>
    </submittedName>
</protein>
<dbReference type="PANTHER" id="PTHR21666:SF289">
    <property type="entry name" value="L-ALA--D-GLU ENDOPEPTIDASE"/>
    <property type="match status" value="1"/>
</dbReference>
<dbReference type="RefSeq" id="WP_119976651.1">
    <property type="nucleotide sequence ID" value="NZ_JBHSQA010000002.1"/>
</dbReference>
<dbReference type="Proteomes" id="UP000272015">
    <property type="component" value="Unassembled WGS sequence"/>
</dbReference>
<evidence type="ECO:0000313" key="5">
    <source>
        <dbReference type="Proteomes" id="UP000272015"/>
    </source>
</evidence>
<dbReference type="PANTHER" id="PTHR21666">
    <property type="entry name" value="PEPTIDASE-RELATED"/>
    <property type="match status" value="1"/>
</dbReference>
<organism evidence="4 5">
    <name type="scientific">Cryobacterium melibiosiphilum</name>
    <dbReference type="NCBI Taxonomy" id="995039"/>
    <lineage>
        <taxon>Bacteria</taxon>
        <taxon>Bacillati</taxon>
        <taxon>Actinomycetota</taxon>
        <taxon>Actinomycetes</taxon>
        <taxon>Micrococcales</taxon>
        <taxon>Microbacteriaceae</taxon>
        <taxon>Cryobacterium</taxon>
    </lineage>
</organism>
<accession>A0A3A5MDI1</accession>
<evidence type="ECO:0000256" key="1">
    <source>
        <dbReference type="ARBA" id="ARBA00022729"/>
    </source>
</evidence>
<comment type="caution">
    <text evidence="4">The sequence shown here is derived from an EMBL/GenBank/DDBJ whole genome shotgun (WGS) entry which is preliminary data.</text>
</comment>
<proteinExistence type="predicted"/>
<feature type="signal peptide" evidence="2">
    <location>
        <begin position="1"/>
        <end position="19"/>
    </location>
</feature>
<feature type="domain" description="M23ase beta-sheet core" evidence="3">
    <location>
        <begin position="69"/>
        <end position="160"/>
    </location>
</feature>
<keyword evidence="1 2" id="KW-0732">Signal</keyword>
<keyword evidence="5" id="KW-1185">Reference proteome</keyword>
<feature type="chain" id="PRO_5017206881" evidence="2">
    <location>
        <begin position="20"/>
        <end position="176"/>
    </location>
</feature>
<dbReference type="AlphaFoldDB" id="A0A3A5MDI1"/>
<evidence type="ECO:0000256" key="2">
    <source>
        <dbReference type="SAM" id="SignalP"/>
    </source>
</evidence>
<dbReference type="GO" id="GO:0004222">
    <property type="term" value="F:metalloendopeptidase activity"/>
    <property type="evidence" value="ECO:0007669"/>
    <property type="project" value="TreeGrafter"/>
</dbReference>
<dbReference type="CDD" id="cd12797">
    <property type="entry name" value="M23_peptidase"/>
    <property type="match status" value="1"/>
</dbReference>
<reference evidence="4 5" key="1">
    <citation type="submission" date="2018-09" db="EMBL/GenBank/DDBJ databases">
        <title>Novel species of Cryobacterium.</title>
        <authorList>
            <person name="Liu Q."/>
            <person name="Xin Y.-H."/>
        </authorList>
    </citation>
    <scope>NUCLEOTIDE SEQUENCE [LARGE SCALE GENOMIC DNA]</scope>
    <source>
        <strain evidence="4 5">Hh39</strain>
    </source>
</reference>
<evidence type="ECO:0000313" key="4">
    <source>
        <dbReference type="EMBL" id="RJT84657.1"/>
    </source>
</evidence>
<dbReference type="OrthoDB" id="5245088at2"/>
<name>A0A3A5MDI1_9MICO</name>
<gene>
    <name evidence="4" type="ORF">D6T64_21125</name>
</gene>
<dbReference type="Gene3D" id="2.70.70.10">
    <property type="entry name" value="Glucose Permease (Domain IIA)"/>
    <property type="match status" value="1"/>
</dbReference>